<dbReference type="AlphaFoldDB" id="A0A346XYL7"/>
<dbReference type="Proteomes" id="UP000264006">
    <property type="component" value="Chromosome"/>
</dbReference>
<gene>
    <name evidence="1" type="ORF">DVS28_a2635</name>
</gene>
<reference evidence="1 2" key="1">
    <citation type="submission" date="2018-09" db="EMBL/GenBank/DDBJ databases">
        <title>Complete genome sequence of Euzebya sp. DY32-46 isolated from seawater of Pacific Ocean.</title>
        <authorList>
            <person name="Xu L."/>
            <person name="Wu Y.-H."/>
            <person name="Xu X.-W."/>
        </authorList>
    </citation>
    <scope>NUCLEOTIDE SEQUENCE [LARGE SCALE GENOMIC DNA]</scope>
    <source>
        <strain evidence="1 2">DY32-46</strain>
    </source>
</reference>
<evidence type="ECO:0000313" key="2">
    <source>
        <dbReference type="Proteomes" id="UP000264006"/>
    </source>
</evidence>
<name>A0A346XYL7_9ACTN</name>
<dbReference type="OrthoDB" id="9834592at2"/>
<keyword evidence="2" id="KW-1185">Reference proteome</keyword>
<dbReference type="RefSeq" id="WP_114591822.1">
    <property type="nucleotide sequence ID" value="NZ_CP031165.1"/>
</dbReference>
<organism evidence="1 2">
    <name type="scientific">Euzebya pacifica</name>
    <dbReference type="NCBI Taxonomy" id="1608957"/>
    <lineage>
        <taxon>Bacteria</taxon>
        <taxon>Bacillati</taxon>
        <taxon>Actinomycetota</taxon>
        <taxon>Nitriliruptoria</taxon>
        <taxon>Euzebyales</taxon>
    </lineage>
</organism>
<protein>
    <submittedName>
        <fullName evidence="1">Uncharacterized protein</fullName>
    </submittedName>
</protein>
<dbReference type="KEGG" id="euz:DVS28_a2635"/>
<evidence type="ECO:0000313" key="1">
    <source>
        <dbReference type="EMBL" id="AXV07314.1"/>
    </source>
</evidence>
<accession>A0A346XYL7</accession>
<proteinExistence type="predicted"/>
<dbReference type="EMBL" id="CP031165">
    <property type="protein sequence ID" value="AXV07314.1"/>
    <property type="molecule type" value="Genomic_DNA"/>
</dbReference>
<sequence>MFDVVTDIPAANEIESFAGTVADRMSIAVAPSQGRFAPAIDAPATVAPGDIIGHITGGNGRADAVIAPIGATLKEMLARPGQLVGLGQGLAYMERVAPTGLESA</sequence>